<dbReference type="Proteomes" id="UP000249447">
    <property type="component" value="Chromosome"/>
</dbReference>
<organism evidence="2 3">
    <name type="scientific">Marilutibacter maris</name>
    <dbReference type="NCBI Taxonomy" id="1605891"/>
    <lineage>
        <taxon>Bacteria</taxon>
        <taxon>Pseudomonadati</taxon>
        <taxon>Pseudomonadota</taxon>
        <taxon>Gammaproteobacteria</taxon>
        <taxon>Lysobacterales</taxon>
        <taxon>Lysobacteraceae</taxon>
        <taxon>Marilutibacter</taxon>
    </lineage>
</organism>
<sequence>MADDLALLRHWDEQPHVVAADPNDDWGWETELQRRPDWRELLIAEVDEGEGWRPLGFIQIIDPAREDGHYWGDVPADLRAIDIWIGEAADLGRGFGTEMMRQALARCFAADGVAAVLIDPLASNTRAHAFYQRLGFRFVERRWFGDDDCHVYRLDRGDWSRQGV</sequence>
<reference evidence="2 3" key="1">
    <citation type="submission" date="2018-05" db="EMBL/GenBank/DDBJ databases">
        <title>The complete genome of Lysobacter maris HZ9B, a marine bacterium antagonistic against terrestrial plant pathogens.</title>
        <authorList>
            <person name="Zhang X.-Q."/>
        </authorList>
    </citation>
    <scope>NUCLEOTIDE SEQUENCE [LARGE SCALE GENOMIC DNA]</scope>
    <source>
        <strain evidence="2 3">HZ9B</strain>
    </source>
</reference>
<accession>A0A2U9T7Y4</accession>
<feature type="domain" description="N-acetyltransferase" evidence="1">
    <location>
        <begin position="1"/>
        <end position="158"/>
    </location>
</feature>
<dbReference type="AlphaFoldDB" id="A0A2U9T7Y4"/>
<evidence type="ECO:0000313" key="2">
    <source>
        <dbReference type="EMBL" id="AWV08663.1"/>
    </source>
</evidence>
<protein>
    <submittedName>
        <fullName evidence="2">GCN5-related N-acetyltransferase</fullName>
    </submittedName>
</protein>
<name>A0A2U9T7Y4_9GAMM</name>
<dbReference type="InterPro" id="IPR016181">
    <property type="entry name" value="Acyl_CoA_acyltransferase"/>
</dbReference>
<dbReference type="PROSITE" id="PS51186">
    <property type="entry name" value="GNAT"/>
    <property type="match status" value="1"/>
</dbReference>
<proteinExistence type="predicted"/>
<evidence type="ECO:0000259" key="1">
    <source>
        <dbReference type="PROSITE" id="PS51186"/>
    </source>
</evidence>
<dbReference type="InterPro" id="IPR000182">
    <property type="entry name" value="GNAT_dom"/>
</dbReference>
<keyword evidence="2" id="KW-0808">Transferase</keyword>
<dbReference type="Gene3D" id="3.40.630.30">
    <property type="match status" value="1"/>
</dbReference>
<dbReference type="EMBL" id="CP029843">
    <property type="protein sequence ID" value="AWV08663.1"/>
    <property type="molecule type" value="Genomic_DNA"/>
</dbReference>
<dbReference type="GO" id="GO:0016747">
    <property type="term" value="F:acyltransferase activity, transferring groups other than amino-acyl groups"/>
    <property type="evidence" value="ECO:0007669"/>
    <property type="project" value="InterPro"/>
</dbReference>
<dbReference type="SUPFAM" id="SSF55729">
    <property type="entry name" value="Acyl-CoA N-acyltransferases (Nat)"/>
    <property type="match status" value="1"/>
</dbReference>
<gene>
    <name evidence="2" type="ORF">C9I47_2994</name>
</gene>
<dbReference type="KEGG" id="lmb:C9I47_2994"/>
<keyword evidence="3" id="KW-1185">Reference proteome</keyword>
<evidence type="ECO:0000313" key="3">
    <source>
        <dbReference type="Proteomes" id="UP000249447"/>
    </source>
</evidence>
<dbReference type="Pfam" id="PF13523">
    <property type="entry name" value="Acetyltransf_8"/>
    <property type="match status" value="1"/>
</dbReference>